<reference evidence="1 2" key="1">
    <citation type="submission" date="2015-11" db="EMBL/GenBank/DDBJ databases">
        <title>Long Read and Single Molecule DNA Sequencing Simplifies Genome Assembly and TAL Effector Gene Analysis of Xanthomonas translucens.</title>
        <authorList>
            <person name="Peng Z."/>
            <person name="Hu Y."/>
            <person name="Xie J."/>
            <person name="Potnis N."/>
            <person name="Akhunova A."/>
            <person name="Jones J."/>
            <person name="Liu Z."/>
            <person name="White F."/>
            <person name="Liu S."/>
        </authorList>
    </citation>
    <scope>NUCLEOTIDE SEQUENCE [LARGE SCALE GENOMIC DNA]</scope>
    <source>
        <strain evidence="1 2">B1</strain>
    </source>
</reference>
<evidence type="ECO:0000313" key="2">
    <source>
        <dbReference type="Proteomes" id="UP000055854"/>
    </source>
</evidence>
<gene>
    <name evidence="1" type="ORF">ATB53_11680</name>
</gene>
<evidence type="ECO:0000313" key="1">
    <source>
        <dbReference type="EMBL" id="KWV15485.1"/>
    </source>
</evidence>
<dbReference type="PANTHER" id="PTHR33803">
    <property type="entry name" value="IS1478 TRANSPOSASE"/>
    <property type="match status" value="1"/>
</dbReference>
<dbReference type="AlphaFoldDB" id="A0A109HIW7"/>
<sequence>MDRCWLKGAQGDALNAIGAAAGDNLRGLMRWIAFLRAWLRASVLAPMAKSTAVVAAVIC</sequence>
<protein>
    <submittedName>
        <fullName evidence="1">Transposase</fullName>
    </submittedName>
</protein>
<comment type="caution">
    <text evidence="1">The sequence shown here is derived from an EMBL/GenBank/DDBJ whole genome shotgun (WGS) entry which is preliminary data.</text>
</comment>
<proteinExistence type="predicted"/>
<organism evidence="1 2">
    <name type="scientific">Xanthomonas campestris pv. translucens</name>
    <dbReference type="NCBI Taxonomy" id="343"/>
    <lineage>
        <taxon>Bacteria</taxon>
        <taxon>Pseudomonadati</taxon>
        <taxon>Pseudomonadota</taxon>
        <taxon>Gammaproteobacteria</taxon>
        <taxon>Lysobacterales</taxon>
        <taxon>Lysobacteraceae</taxon>
        <taxon>Xanthomonas</taxon>
        <taxon>Xanthomonas translucens group</taxon>
    </lineage>
</organism>
<dbReference type="PANTHER" id="PTHR33803:SF3">
    <property type="entry name" value="BLL1974 PROTEIN"/>
    <property type="match status" value="1"/>
</dbReference>
<accession>A0A109HIW7</accession>
<name>A0A109HIW7_XANCT</name>
<dbReference type="EMBL" id="LNTA01000059">
    <property type="protein sequence ID" value="KWV15485.1"/>
    <property type="molecule type" value="Genomic_DNA"/>
</dbReference>
<dbReference type="Proteomes" id="UP000055854">
    <property type="component" value="Unassembled WGS sequence"/>
</dbReference>